<evidence type="ECO:0000313" key="14">
    <source>
        <dbReference type="EMBL" id="KKS85058.1"/>
    </source>
</evidence>
<accession>A0A0G1FDY9</accession>
<dbReference type="EC" id="2.4.1.227" evidence="10"/>
<evidence type="ECO:0000313" key="15">
    <source>
        <dbReference type="Proteomes" id="UP000034543"/>
    </source>
</evidence>
<comment type="catalytic activity">
    <reaction evidence="10">
        <text>di-trans,octa-cis-undecaprenyl diphospho-N-acetyl-alpha-D-muramoyl-L-alanyl-D-glutamyl-meso-2,6-diaminopimeloyl-D-alanyl-D-alanine + UDP-N-acetyl-alpha-D-glucosamine = di-trans,octa-cis-undecaprenyl diphospho-[N-acetyl-alpha-D-glucosaminyl-(1-&gt;4)]-N-acetyl-alpha-D-muramoyl-L-alanyl-D-glutamyl-meso-2,6-diaminopimeloyl-D-alanyl-D-alanine + UDP + H(+)</text>
        <dbReference type="Rhea" id="RHEA:31227"/>
        <dbReference type="ChEBI" id="CHEBI:15378"/>
        <dbReference type="ChEBI" id="CHEBI:57705"/>
        <dbReference type="ChEBI" id="CHEBI:58223"/>
        <dbReference type="ChEBI" id="CHEBI:61387"/>
        <dbReference type="ChEBI" id="CHEBI:61388"/>
        <dbReference type="EC" id="2.4.1.227"/>
    </reaction>
</comment>
<gene>
    <name evidence="10" type="primary">murG</name>
    <name evidence="14" type="ORF">UV59_C0011G0014</name>
</gene>
<dbReference type="InterPro" id="IPR007235">
    <property type="entry name" value="Glyco_trans_28_C"/>
</dbReference>
<keyword evidence="3 10" id="KW-0328">Glycosyltransferase</keyword>
<dbReference type="EMBL" id="LCFB01000011">
    <property type="protein sequence ID" value="KKS85058.1"/>
    <property type="molecule type" value="Genomic_DNA"/>
</dbReference>
<proteinExistence type="inferred from homology"/>
<feature type="transmembrane region" description="Helical" evidence="11">
    <location>
        <begin position="98"/>
        <end position="122"/>
    </location>
</feature>
<name>A0A0G1FDY9_9BACT</name>
<dbReference type="PATRIC" id="fig|1618436.3.peg.609"/>
<dbReference type="GO" id="GO:0009252">
    <property type="term" value="P:peptidoglycan biosynthetic process"/>
    <property type="evidence" value="ECO:0007669"/>
    <property type="project" value="UniProtKB-UniRule"/>
</dbReference>
<evidence type="ECO:0000256" key="3">
    <source>
        <dbReference type="ARBA" id="ARBA00022676"/>
    </source>
</evidence>
<dbReference type="UniPathway" id="UPA00219"/>
<feature type="transmembrane region" description="Helical" evidence="11">
    <location>
        <begin position="74"/>
        <end position="92"/>
    </location>
</feature>
<keyword evidence="6 10" id="KW-0573">Peptidoglycan synthesis</keyword>
<dbReference type="GO" id="GO:0005975">
    <property type="term" value="P:carbohydrate metabolic process"/>
    <property type="evidence" value="ECO:0007669"/>
    <property type="project" value="InterPro"/>
</dbReference>
<reference evidence="14 15" key="1">
    <citation type="journal article" date="2015" name="Nature">
        <title>rRNA introns, odd ribosomes, and small enigmatic genomes across a large radiation of phyla.</title>
        <authorList>
            <person name="Brown C.T."/>
            <person name="Hug L.A."/>
            <person name="Thomas B.C."/>
            <person name="Sharon I."/>
            <person name="Castelle C.J."/>
            <person name="Singh A."/>
            <person name="Wilkins M.J."/>
            <person name="Williams K.H."/>
            <person name="Banfield J.F."/>
        </authorList>
    </citation>
    <scope>NUCLEOTIDE SEQUENCE [LARGE SCALE GENOMIC DNA]</scope>
</reference>
<evidence type="ECO:0000256" key="10">
    <source>
        <dbReference type="HAMAP-Rule" id="MF_00033"/>
    </source>
</evidence>
<protein>
    <recommendedName>
        <fullName evidence="10">UDP-N-acetylglucosamine--N-acetylmuramyl-(pentapeptide) pyrophosphoryl-undecaprenol N-acetylglucosamine transferase</fullName>
        <ecNumber evidence="10">2.4.1.227</ecNumber>
    </recommendedName>
    <alternativeName>
        <fullName evidence="10">Undecaprenyl-PP-MurNAc-pentapeptide-UDPGlcNAc GlcNAc transferase</fullName>
    </alternativeName>
</protein>
<keyword evidence="11" id="KW-0812">Transmembrane</keyword>
<comment type="caution">
    <text evidence="10">Lacks conserved residue(s) required for the propagation of feature annotation.</text>
</comment>
<dbReference type="HAMAP" id="MF_00033">
    <property type="entry name" value="MurG"/>
    <property type="match status" value="1"/>
</dbReference>
<keyword evidence="5 10" id="KW-0133">Cell shape</keyword>
<evidence type="ECO:0000259" key="12">
    <source>
        <dbReference type="Pfam" id="PF03033"/>
    </source>
</evidence>
<dbReference type="PANTHER" id="PTHR21015:SF27">
    <property type="entry name" value="UDP-N-ACETYLGLUCOSAMINE--N-ACETYLMURAMYL-(PENTAPEPTIDE) PYROPHOSPHORYL-UNDECAPRENOL N-ACETYLGLUCOSAMINE TRANSFERASE"/>
    <property type="match status" value="1"/>
</dbReference>
<evidence type="ECO:0000256" key="9">
    <source>
        <dbReference type="ARBA" id="ARBA00023316"/>
    </source>
</evidence>
<sequence length="366" mass="40653">MKKILITGGHVTPALAVIEELRRSAWEIIYIGRIHALEGDENESVEHRLISEAGVKFIPITTGRLQRSMTINGIISLLKIPLGFLMALAILAREKPTVVLSFGGYVALPVAIAAALFNVGVVTHEQTHSSGLANRIIAKLARFVCLGWPDMNHTMPAAKVVMTGNPVRLAVFQVHRQLDVVCDKPVLYITGGSLGSHSINQLFMNCLPELTRDFTVIHQCGRSAFNDFQKLVRIKEMLPAGQKKRYLPVEFVDDEYIGWVYKTADLVVSRAGANTLTEIIALQKPALFIPLPWSGAREQEKNAQFLVERGAALSIKQNVVTGQMLLTLIYQLYQERKTIKQQLKNLAHFVIMDSARKIVAVVESVR</sequence>
<evidence type="ECO:0000256" key="6">
    <source>
        <dbReference type="ARBA" id="ARBA00022984"/>
    </source>
</evidence>
<evidence type="ECO:0000256" key="4">
    <source>
        <dbReference type="ARBA" id="ARBA00022679"/>
    </source>
</evidence>
<evidence type="ECO:0000256" key="2">
    <source>
        <dbReference type="ARBA" id="ARBA00022618"/>
    </source>
</evidence>
<evidence type="ECO:0000256" key="1">
    <source>
        <dbReference type="ARBA" id="ARBA00022475"/>
    </source>
</evidence>
<dbReference type="GO" id="GO:0051991">
    <property type="term" value="F:UDP-N-acetyl-D-glucosamine:N-acetylmuramoyl-L-alanyl-D-glutamyl-meso-2,6-diaminopimelyl-D-alanyl-D-alanine-diphosphoundecaprenol 4-beta-N-acetylglucosaminlytransferase activity"/>
    <property type="evidence" value="ECO:0007669"/>
    <property type="project" value="RHEA"/>
</dbReference>
<comment type="function">
    <text evidence="10">Cell wall formation. Catalyzes the transfer of a GlcNAc subunit on undecaprenyl-pyrophosphoryl-MurNAc-pentapeptide (lipid intermediate I) to form undecaprenyl-pyrophosphoryl-MurNAc-(pentapeptide)GlcNAc (lipid intermediate II).</text>
</comment>
<keyword evidence="4 10" id="KW-0808">Transferase</keyword>
<dbReference type="Proteomes" id="UP000034543">
    <property type="component" value="Unassembled WGS sequence"/>
</dbReference>
<keyword evidence="9 10" id="KW-0961">Cell wall biogenesis/degradation</keyword>
<dbReference type="InterPro" id="IPR004276">
    <property type="entry name" value="GlycoTrans_28_N"/>
</dbReference>
<feature type="binding site" evidence="10">
    <location>
        <position position="168"/>
    </location>
    <ligand>
        <name>UDP-N-acetyl-alpha-D-glucosamine</name>
        <dbReference type="ChEBI" id="CHEBI:57705"/>
    </ligand>
</feature>
<feature type="binding site" evidence="10">
    <location>
        <position position="193"/>
    </location>
    <ligand>
        <name>UDP-N-acetyl-alpha-D-glucosamine</name>
        <dbReference type="ChEBI" id="CHEBI:57705"/>
    </ligand>
</feature>
<dbReference type="AlphaFoldDB" id="A0A0G1FDY9"/>
<keyword evidence="7 10" id="KW-0472">Membrane</keyword>
<dbReference type="Pfam" id="PF04101">
    <property type="entry name" value="Glyco_tran_28_C"/>
    <property type="match status" value="1"/>
</dbReference>
<keyword evidence="8 10" id="KW-0131">Cell cycle</keyword>
<dbReference type="GO" id="GO:0005886">
    <property type="term" value="C:plasma membrane"/>
    <property type="evidence" value="ECO:0007669"/>
    <property type="project" value="UniProtKB-SubCell"/>
</dbReference>
<dbReference type="GO" id="GO:0050511">
    <property type="term" value="F:undecaprenyldiphospho-muramoylpentapeptide beta-N-acetylglucosaminyltransferase activity"/>
    <property type="evidence" value="ECO:0007669"/>
    <property type="project" value="UniProtKB-UniRule"/>
</dbReference>
<keyword evidence="1 10" id="KW-1003">Cell membrane</keyword>
<comment type="subcellular location">
    <subcellularLocation>
        <location evidence="10">Cell membrane</location>
        <topology evidence="10">Peripheral membrane protein</topology>
        <orientation evidence="10">Cytoplasmic side</orientation>
    </subcellularLocation>
</comment>
<evidence type="ECO:0000256" key="11">
    <source>
        <dbReference type="SAM" id="Phobius"/>
    </source>
</evidence>
<comment type="caution">
    <text evidence="14">The sequence shown here is derived from an EMBL/GenBank/DDBJ whole genome shotgun (WGS) entry which is preliminary data.</text>
</comment>
<feature type="binding site" evidence="10">
    <location>
        <position position="299"/>
    </location>
    <ligand>
        <name>UDP-N-acetyl-alpha-D-glucosamine</name>
        <dbReference type="ChEBI" id="CHEBI:57705"/>
    </ligand>
</feature>
<keyword evidence="2 10" id="KW-0132">Cell division</keyword>
<dbReference type="GO" id="GO:0008360">
    <property type="term" value="P:regulation of cell shape"/>
    <property type="evidence" value="ECO:0007669"/>
    <property type="project" value="UniProtKB-KW"/>
</dbReference>
<organism evidence="14 15">
    <name type="scientific">Candidatus Gottesmanbacteria bacterium GW2011_GWA1_43_11</name>
    <dbReference type="NCBI Taxonomy" id="1618436"/>
    <lineage>
        <taxon>Bacteria</taxon>
        <taxon>Candidatus Gottesmaniibacteriota</taxon>
    </lineage>
</organism>
<dbReference type="GO" id="GO:0051301">
    <property type="term" value="P:cell division"/>
    <property type="evidence" value="ECO:0007669"/>
    <property type="project" value="UniProtKB-KW"/>
</dbReference>
<dbReference type="STRING" id="1618436.UV59_C0011G0014"/>
<dbReference type="SUPFAM" id="SSF53756">
    <property type="entry name" value="UDP-Glycosyltransferase/glycogen phosphorylase"/>
    <property type="match status" value="1"/>
</dbReference>
<dbReference type="Gene3D" id="3.40.50.2000">
    <property type="entry name" value="Glycogen Phosphorylase B"/>
    <property type="match status" value="2"/>
</dbReference>
<evidence type="ECO:0000256" key="7">
    <source>
        <dbReference type="ARBA" id="ARBA00023136"/>
    </source>
</evidence>
<comment type="similarity">
    <text evidence="10">Belongs to the glycosyltransferase 28 family. MurG subfamily.</text>
</comment>
<dbReference type="Pfam" id="PF03033">
    <property type="entry name" value="Glyco_transf_28"/>
    <property type="match status" value="1"/>
</dbReference>
<evidence type="ECO:0000259" key="13">
    <source>
        <dbReference type="Pfam" id="PF04101"/>
    </source>
</evidence>
<feature type="domain" description="Glycosyltransferase family 28 N-terminal" evidence="12">
    <location>
        <begin position="7"/>
        <end position="142"/>
    </location>
</feature>
<feature type="binding site" evidence="10">
    <location>
        <begin position="7"/>
        <end position="9"/>
    </location>
    <ligand>
        <name>UDP-N-acetyl-alpha-D-glucosamine</name>
        <dbReference type="ChEBI" id="CHEBI:57705"/>
    </ligand>
</feature>
<dbReference type="GO" id="GO:0071555">
    <property type="term" value="P:cell wall organization"/>
    <property type="evidence" value="ECO:0007669"/>
    <property type="project" value="UniProtKB-KW"/>
</dbReference>
<feature type="domain" description="Glycosyl transferase family 28 C-terminal" evidence="13">
    <location>
        <begin position="186"/>
        <end position="345"/>
    </location>
</feature>
<evidence type="ECO:0000256" key="8">
    <source>
        <dbReference type="ARBA" id="ARBA00023306"/>
    </source>
</evidence>
<evidence type="ECO:0000256" key="5">
    <source>
        <dbReference type="ARBA" id="ARBA00022960"/>
    </source>
</evidence>
<dbReference type="CDD" id="cd03785">
    <property type="entry name" value="GT28_MurG"/>
    <property type="match status" value="1"/>
</dbReference>
<dbReference type="PANTHER" id="PTHR21015">
    <property type="entry name" value="UDP-N-ACETYLGLUCOSAMINE--N-ACETYLMURAMYL-(PENTAPEPTIDE) PYROPHOSPHORYL-UNDECAPRENOL N-ACETYLGLUCOSAMINE TRANSFERASE 1"/>
    <property type="match status" value="1"/>
</dbReference>
<comment type="pathway">
    <text evidence="10">Cell wall biogenesis; peptidoglycan biosynthesis.</text>
</comment>
<dbReference type="InterPro" id="IPR006009">
    <property type="entry name" value="GlcNAc_MurG"/>
</dbReference>
<keyword evidence="11" id="KW-1133">Transmembrane helix</keyword>